<feature type="domain" description="Aminoglycoside phosphotransferase" evidence="1">
    <location>
        <begin position="16"/>
        <end position="44"/>
    </location>
</feature>
<keyword evidence="3" id="KW-1185">Reference proteome</keyword>
<evidence type="ECO:0000313" key="3">
    <source>
        <dbReference type="Proteomes" id="UP000223968"/>
    </source>
</evidence>
<gene>
    <name evidence="2" type="ORF">AJ79_05351</name>
</gene>
<dbReference type="PANTHER" id="PTHR21310">
    <property type="entry name" value="AMINOGLYCOSIDE PHOSPHOTRANSFERASE-RELATED-RELATED"/>
    <property type="match status" value="1"/>
</dbReference>
<dbReference type="Proteomes" id="UP000223968">
    <property type="component" value="Unassembled WGS sequence"/>
</dbReference>
<reference evidence="2 3" key="1">
    <citation type="submission" date="2017-10" db="EMBL/GenBank/DDBJ databases">
        <title>Comparative genomics in systemic dimorphic fungi from Ajellomycetaceae.</title>
        <authorList>
            <person name="Munoz J.F."/>
            <person name="Mcewen J.G."/>
            <person name="Clay O.K."/>
            <person name="Cuomo C.A."/>
        </authorList>
    </citation>
    <scope>NUCLEOTIDE SEQUENCE [LARGE SCALE GENOMIC DNA]</scope>
    <source>
        <strain evidence="2 3">UAMH5409</strain>
    </source>
</reference>
<dbReference type="Gene3D" id="3.90.1200.10">
    <property type="match status" value="1"/>
</dbReference>
<evidence type="ECO:0000259" key="1">
    <source>
        <dbReference type="Pfam" id="PF01636"/>
    </source>
</evidence>
<dbReference type="AlphaFoldDB" id="A0A2B7XQ68"/>
<name>A0A2B7XQ68_9EURO</name>
<dbReference type="InterPro" id="IPR011009">
    <property type="entry name" value="Kinase-like_dom_sf"/>
</dbReference>
<comment type="caution">
    <text evidence="2">The sequence shown here is derived from an EMBL/GenBank/DDBJ whole genome shotgun (WGS) entry which is preliminary data.</text>
</comment>
<organism evidence="2 3">
    <name type="scientific">Helicocarpus griseus UAMH5409</name>
    <dbReference type="NCBI Taxonomy" id="1447875"/>
    <lineage>
        <taxon>Eukaryota</taxon>
        <taxon>Fungi</taxon>
        <taxon>Dikarya</taxon>
        <taxon>Ascomycota</taxon>
        <taxon>Pezizomycotina</taxon>
        <taxon>Eurotiomycetes</taxon>
        <taxon>Eurotiomycetidae</taxon>
        <taxon>Onygenales</taxon>
        <taxon>Ajellomycetaceae</taxon>
        <taxon>Helicocarpus</taxon>
    </lineage>
</organism>
<protein>
    <recommendedName>
        <fullName evidence="1">Aminoglycoside phosphotransferase domain-containing protein</fullName>
    </recommendedName>
</protein>
<proteinExistence type="predicted"/>
<evidence type="ECO:0000313" key="2">
    <source>
        <dbReference type="EMBL" id="PGH10637.1"/>
    </source>
</evidence>
<dbReference type="EMBL" id="PDNB01000084">
    <property type="protein sequence ID" value="PGH10637.1"/>
    <property type="molecule type" value="Genomic_DNA"/>
</dbReference>
<dbReference type="SUPFAM" id="SSF56112">
    <property type="entry name" value="Protein kinase-like (PK-like)"/>
    <property type="match status" value="1"/>
</dbReference>
<dbReference type="PANTHER" id="PTHR21310:SF37">
    <property type="entry name" value="AMINOGLYCOSIDE PHOSPHOTRANSFERASE DOMAIN-CONTAINING PROTEIN"/>
    <property type="match status" value="1"/>
</dbReference>
<dbReference type="OrthoDB" id="4205945at2759"/>
<dbReference type="InterPro" id="IPR051678">
    <property type="entry name" value="AGP_Transferase"/>
</dbReference>
<dbReference type="Pfam" id="PF01636">
    <property type="entry name" value="APH"/>
    <property type="match status" value="1"/>
</dbReference>
<accession>A0A2B7XQ68</accession>
<dbReference type="InterPro" id="IPR002575">
    <property type="entry name" value="Aminoglycoside_PTrfase"/>
</dbReference>
<sequence length="150" mass="17562">MSNKYNNGPFPLFCDDLRPSNVLVDENLRICAVIDWEFCYAAPAEFSHCSPWWLLLARPETWNAGIDDFLAHYMPRQKIFLEVLRDCENELNQNGSIFGSPRLSELMAQSIEDGSFWVSLAAIYSFAFDDIYWQFIHPKHYGQSRLLRTW</sequence>